<dbReference type="GO" id="GO:0003700">
    <property type="term" value="F:DNA-binding transcription factor activity"/>
    <property type="evidence" value="ECO:0007669"/>
    <property type="project" value="InterPro"/>
</dbReference>
<evidence type="ECO:0000256" key="7">
    <source>
        <dbReference type="ARBA" id="ARBA00023163"/>
    </source>
</evidence>
<evidence type="ECO:0000313" key="13">
    <source>
        <dbReference type="EMBL" id="KDP29899.1"/>
    </source>
</evidence>
<feature type="compositionally biased region" description="Polar residues" evidence="10">
    <location>
        <begin position="372"/>
        <end position="399"/>
    </location>
</feature>
<dbReference type="SUPFAM" id="SSF118290">
    <property type="entry name" value="WRKY DNA-binding domain"/>
    <property type="match status" value="2"/>
</dbReference>
<feature type="compositionally biased region" description="Polar residues" evidence="10">
    <location>
        <begin position="459"/>
        <end position="476"/>
    </location>
</feature>
<evidence type="ECO:0000259" key="11">
    <source>
        <dbReference type="PROSITE" id="PS50811"/>
    </source>
</evidence>
<protein>
    <submittedName>
        <fullName evidence="12">WRKY transcription factor 01.1</fullName>
    </submittedName>
</protein>
<dbReference type="GO" id="GO:0005634">
    <property type="term" value="C:nucleus"/>
    <property type="evidence" value="ECO:0007669"/>
    <property type="project" value="UniProtKB-SubCell"/>
</dbReference>
<evidence type="ECO:0000256" key="4">
    <source>
        <dbReference type="ARBA" id="ARBA00022833"/>
    </source>
</evidence>
<dbReference type="PANTHER" id="PTHR31221:SF125">
    <property type="entry name" value="WRKY TRANSCRIPTION FACTOR 1"/>
    <property type="match status" value="1"/>
</dbReference>
<dbReference type="Proteomes" id="UP000027138">
    <property type="component" value="Unassembled WGS sequence"/>
</dbReference>
<dbReference type="InterPro" id="IPR003657">
    <property type="entry name" value="WRKY_dom"/>
</dbReference>
<keyword evidence="8" id="KW-0539">Nucleus</keyword>
<dbReference type="Gene3D" id="2.20.25.80">
    <property type="entry name" value="WRKY domain"/>
    <property type="match status" value="2"/>
</dbReference>
<name>M9TGC2_JATCU</name>
<sequence length="476" mass="52043">MVSSGEDLDKFASDESEKRLHPDKSHTVQQIDGSGIHKSENQEEATTVTPEKSQQDHNAGIHISQLDKEGSISSIIPHKVPQTAATSSSALRSGQEGKTPIIREKVLEDGYHWRKYGQKLVKGNEFIRSYYKCTHPNCQVKKQLERSHDGQIADIVYFGQHDHPKPELNPPLAVGFVLSVVDEKADKPLSTGTEEDRASHLLKSKSTSRISVATSSDDVKGVPSESNKIQDEVDIDDEPHSKRQKKGNRSVEPTSLDKLTNEPRLVVQTLSEVDIVNDGYRWRKYGQKLVKGNPNPRSYYRCSSPGCPVKKHVERASHDPKVVITSYEGQHDHNMPPSRTVTHNATALDIYTTAIHGGESGAKSGESDGFVHNSSGPNGNLNGQLNVSGSDMVAHSSSGHARKSNKLQNGKSSDTKGTDSVVKDTVPEGRSNEKRDGESKTESKVNCAAYSVHAITPGPENNPSEQHLPNAEPVQS</sequence>
<keyword evidence="5" id="KW-0805">Transcription regulation</keyword>
<dbReference type="AlphaFoldDB" id="M9TGC2"/>
<evidence type="ECO:0000256" key="5">
    <source>
        <dbReference type="ARBA" id="ARBA00023015"/>
    </source>
</evidence>
<keyword evidence="6" id="KW-0238">DNA-binding</keyword>
<reference evidence="12" key="1">
    <citation type="journal article" date="2013" name="Gene">
        <title>Genome-wide analysis of the WRKY gene family in physic nut (Jatropha curcas L.).</title>
        <authorList>
            <person name="Xiong W."/>
            <person name="Xu X."/>
            <person name="Zhang L."/>
            <person name="Wu P."/>
            <person name="Chen Y."/>
            <person name="Li M."/>
            <person name="Jiang H."/>
            <person name="Wu G."/>
        </authorList>
    </citation>
    <scope>NUCLEOTIDE SEQUENCE</scope>
</reference>
<feature type="compositionally biased region" description="Basic and acidic residues" evidence="10">
    <location>
        <begin position="413"/>
        <end position="443"/>
    </location>
</feature>
<dbReference type="GO" id="GO:0046872">
    <property type="term" value="F:metal ion binding"/>
    <property type="evidence" value="ECO:0007669"/>
    <property type="project" value="UniProtKB-KW"/>
</dbReference>
<dbReference type="KEGG" id="jcu:105641484"/>
<feature type="domain" description="WRKY" evidence="11">
    <location>
        <begin position="102"/>
        <end position="166"/>
    </location>
</feature>
<evidence type="ECO:0000256" key="10">
    <source>
        <dbReference type="SAM" id="MobiDB-lite"/>
    </source>
</evidence>
<comment type="similarity">
    <text evidence="9">Belongs to the WRKY group I family.</text>
</comment>
<organism evidence="12">
    <name type="scientific">Jatropha curcas</name>
    <name type="common">Barbados nut</name>
    <dbReference type="NCBI Taxonomy" id="180498"/>
    <lineage>
        <taxon>Eukaryota</taxon>
        <taxon>Viridiplantae</taxon>
        <taxon>Streptophyta</taxon>
        <taxon>Embryophyta</taxon>
        <taxon>Tracheophyta</taxon>
        <taxon>Spermatophyta</taxon>
        <taxon>Magnoliopsida</taxon>
        <taxon>eudicotyledons</taxon>
        <taxon>Gunneridae</taxon>
        <taxon>Pentapetalae</taxon>
        <taxon>rosids</taxon>
        <taxon>fabids</taxon>
        <taxon>Malpighiales</taxon>
        <taxon>Euphorbiaceae</taxon>
        <taxon>Crotonoideae</taxon>
        <taxon>Jatropheae</taxon>
        <taxon>Jatropha</taxon>
    </lineage>
</organism>
<dbReference type="SMART" id="SM00774">
    <property type="entry name" value="WRKY"/>
    <property type="match status" value="2"/>
</dbReference>
<reference evidence="13 14" key="2">
    <citation type="journal article" date="2014" name="PLoS ONE">
        <title>Global Analysis of Gene Expression Profiles in Physic Nut (Jatropha curcas L.) Seedlings Exposed to Salt Stress.</title>
        <authorList>
            <person name="Zhang L."/>
            <person name="Zhang C."/>
            <person name="Wu P."/>
            <person name="Chen Y."/>
            <person name="Li M."/>
            <person name="Jiang H."/>
            <person name="Wu G."/>
        </authorList>
    </citation>
    <scope>NUCLEOTIDE SEQUENCE [LARGE SCALE GENOMIC DNA]</scope>
    <source>
        <strain evidence="14">cv. GZQX0401</strain>
        <tissue evidence="13">Young leaves</tissue>
    </source>
</reference>
<gene>
    <name evidence="12" type="primary">WRKY01</name>
    <name evidence="13" type="ORF">JCGZ_18468</name>
</gene>
<dbReference type="Pfam" id="PF03106">
    <property type="entry name" value="WRKY"/>
    <property type="match status" value="2"/>
</dbReference>
<feature type="region of interest" description="Disordered" evidence="10">
    <location>
        <begin position="358"/>
        <end position="476"/>
    </location>
</feature>
<dbReference type="OrthoDB" id="1918969at2759"/>
<keyword evidence="2" id="KW-0479">Metal-binding</keyword>
<evidence type="ECO:0000313" key="14">
    <source>
        <dbReference type="Proteomes" id="UP000027138"/>
    </source>
</evidence>
<dbReference type="GeneID" id="105641484"/>
<keyword evidence="3" id="KW-0677">Repeat</keyword>
<dbReference type="InterPro" id="IPR036576">
    <property type="entry name" value="WRKY_dom_sf"/>
</dbReference>
<dbReference type="RefSeq" id="XP_012081426.1">
    <property type="nucleotide sequence ID" value="XM_012226036.3"/>
</dbReference>
<evidence type="ECO:0000256" key="2">
    <source>
        <dbReference type="ARBA" id="ARBA00022723"/>
    </source>
</evidence>
<dbReference type="EMBL" id="KK914724">
    <property type="protein sequence ID" value="KDP29899.1"/>
    <property type="molecule type" value="Genomic_DNA"/>
</dbReference>
<dbReference type="FunFam" id="2.20.25.80:FF:000006">
    <property type="entry name" value="WRKY transcription factor"/>
    <property type="match status" value="1"/>
</dbReference>
<dbReference type="EMBL" id="KC470013">
    <property type="protein sequence ID" value="AGJ52158.1"/>
    <property type="molecule type" value="Genomic_DNA"/>
</dbReference>
<keyword evidence="4" id="KW-0862">Zinc</keyword>
<dbReference type="PROSITE" id="PS50811">
    <property type="entry name" value="WRKY"/>
    <property type="match status" value="2"/>
</dbReference>
<keyword evidence="14" id="KW-1185">Reference proteome</keyword>
<feature type="region of interest" description="Disordered" evidence="10">
    <location>
        <begin position="187"/>
        <end position="257"/>
    </location>
</feature>
<evidence type="ECO:0000256" key="3">
    <source>
        <dbReference type="ARBA" id="ARBA00022737"/>
    </source>
</evidence>
<evidence type="ECO:0000256" key="8">
    <source>
        <dbReference type="ARBA" id="ARBA00023242"/>
    </source>
</evidence>
<feature type="region of interest" description="Disordered" evidence="10">
    <location>
        <begin position="1"/>
        <end position="62"/>
    </location>
</feature>
<dbReference type="PANTHER" id="PTHR31221">
    <property type="entry name" value="WRKY TRANSCRIPTION FACTOR PROTEIN 1-RELATED"/>
    <property type="match status" value="1"/>
</dbReference>
<proteinExistence type="inferred from homology"/>
<dbReference type="GO" id="GO:0043565">
    <property type="term" value="F:sequence-specific DNA binding"/>
    <property type="evidence" value="ECO:0007669"/>
    <property type="project" value="InterPro"/>
</dbReference>
<evidence type="ECO:0000313" key="12">
    <source>
        <dbReference type="EMBL" id="AGJ52158.1"/>
    </source>
</evidence>
<dbReference type="STRING" id="180498.M9TGC2"/>
<feature type="domain" description="WRKY" evidence="11">
    <location>
        <begin position="271"/>
        <end position="336"/>
    </location>
</feature>
<accession>M9TGC2</accession>
<comment type="subcellular location">
    <subcellularLocation>
        <location evidence="1">Nucleus</location>
    </subcellularLocation>
</comment>
<keyword evidence="7" id="KW-0804">Transcription</keyword>
<feature type="compositionally biased region" description="Polar residues" evidence="10">
    <location>
        <begin position="204"/>
        <end position="216"/>
    </location>
</feature>
<evidence type="ECO:0000256" key="1">
    <source>
        <dbReference type="ARBA" id="ARBA00004123"/>
    </source>
</evidence>
<evidence type="ECO:0000256" key="6">
    <source>
        <dbReference type="ARBA" id="ARBA00023125"/>
    </source>
</evidence>
<dbReference type="InterPro" id="IPR044810">
    <property type="entry name" value="WRKY_plant"/>
</dbReference>
<feature type="compositionally biased region" description="Basic and acidic residues" evidence="10">
    <location>
        <begin position="7"/>
        <end position="26"/>
    </location>
</feature>
<dbReference type="FunFam" id="2.20.25.80:FF:000003">
    <property type="entry name" value="WRKY transcription factor 57"/>
    <property type="match status" value="1"/>
</dbReference>
<evidence type="ECO:0000256" key="9">
    <source>
        <dbReference type="ARBA" id="ARBA00061157"/>
    </source>
</evidence>